<accession>A0A0K0E6Q4</accession>
<evidence type="ECO:0000256" key="1">
    <source>
        <dbReference type="SAM" id="Coils"/>
    </source>
</evidence>
<dbReference type="WBParaSite" id="TCONS_00009828.p1">
    <property type="protein sequence ID" value="TCONS_00009828.p1"/>
    <property type="gene ID" value="XLOC_007557"/>
</dbReference>
<dbReference type="Proteomes" id="UP000035681">
    <property type="component" value="Unplaced"/>
</dbReference>
<reference evidence="3" key="1">
    <citation type="submission" date="2015-08" db="UniProtKB">
        <authorList>
            <consortium name="WormBaseParasite"/>
        </authorList>
    </citation>
    <scope>IDENTIFICATION</scope>
</reference>
<feature type="coiled-coil region" evidence="1">
    <location>
        <begin position="70"/>
        <end position="117"/>
    </location>
</feature>
<keyword evidence="1" id="KW-0175">Coiled coil</keyword>
<dbReference type="AlphaFoldDB" id="A0A0K0E6Q4"/>
<protein>
    <submittedName>
        <fullName evidence="3 4">Uncharacterized protein</fullName>
    </submittedName>
</protein>
<proteinExistence type="predicted"/>
<name>A0A0K0E6Q4_STRER</name>
<evidence type="ECO:0000313" key="4">
    <source>
        <dbReference type="WBParaSite" id="TCONS_00009828.p1"/>
    </source>
</evidence>
<organism evidence="3">
    <name type="scientific">Strongyloides stercoralis</name>
    <name type="common">Threadworm</name>
    <dbReference type="NCBI Taxonomy" id="6248"/>
    <lineage>
        <taxon>Eukaryota</taxon>
        <taxon>Metazoa</taxon>
        <taxon>Ecdysozoa</taxon>
        <taxon>Nematoda</taxon>
        <taxon>Chromadorea</taxon>
        <taxon>Rhabditida</taxon>
        <taxon>Tylenchina</taxon>
        <taxon>Panagrolaimomorpha</taxon>
        <taxon>Strongyloidoidea</taxon>
        <taxon>Strongyloididae</taxon>
        <taxon>Strongyloides</taxon>
    </lineage>
</organism>
<keyword evidence="2" id="KW-1185">Reference proteome</keyword>
<sequence length="125" mass="15510">MLVILGLSVKSNSYLVMAYNTNKISEDRVKNIDYHNLWFYLKIYGWYLAYEEYKERKNYEKIKKFDDIINEKYSKNLQEARKKIQEEYEKKKLRYKEEEENKKKVELEEKIHALDKKINNMARFY</sequence>
<evidence type="ECO:0000313" key="2">
    <source>
        <dbReference type="Proteomes" id="UP000035681"/>
    </source>
</evidence>
<evidence type="ECO:0000313" key="3">
    <source>
        <dbReference type="WBParaSite" id="SSTP_0000518250.1"/>
    </source>
</evidence>
<dbReference type="Gene3D" id="6.10.250.2950">
    <property type="match status" value="1"/>
</dbReference>
<dbReference type="WBParaSite" id="SSTP_0000518250.1">
    <property type="protein sequence ID" value="SSTP_0000518250.1"/>
    <property type="gene ID" value="SSTP_0000518250"/>
</dbReference>